<evidence type="ECO:0000313" key="3">
    <source>
        <dbReference type="EMBL" id="EPY15353.1"/>
    </source>
</evidence>
<comment type="caution">
    <text evidence="3">The sequence shown here is derived from an EMBL/GenBank/DDBJ whole genome shotgun (WGS) entry which is preliminary data.</text>
</comment>
<reference evidence="3 4" key="1">
    <citation type="journal article" date="2013" name="PLoS ONE">
        <title>Predicting the Proteins of Angomonas deanei, Strigomonas culicis and Their Respective Endosymbionts Reveals New Aspects of the Trypanosomatidae Family.</title>
        <authorList>
            <person name="Motta M.C."/>
            <person name="Martins A.C."/>
            <person name="de Souza S.S."/>
            <person name="Catta-Preta C.M."/>
            <person name="Silva R."/>
            <person name="Klein C.C."/>
            <person name="de Almeida L.G."/>
            <person name="de Lima Cunha O."/>
            <person name="Ciapina L.P."/>
            <person name="Brocchi M."/>
            <person name="Colabardini A.C."/>
            <person name="de Araujo Lima B."/>
            <person name="Machado C.R."/>
            <person name="de Almeida Soares C.M."/>
            <person name="Probst C.M."/>
            <person name="de Menezes C.B."/>
            <person name="Thompson C.E."/>
            <person name="Bartholomeu D.C."/>
            <person name="Gradia D.F."/>
            <person name="Pavoni D.P."/>
            <person name="Grisard E.C."/>
            <person name="Fantinatti-Garboggini F."/>
            <person name="Marchini F.K."/>
            <person name="Rodrigues-Luiz G.F."/>
            <person name="Wagner G."/>
            <person name="Goldman G.H."/>
            <person name="Fietto J.L."/>
            <person name="Elias M.C."/>
            <person name="Goldman M.H."/>
            <person name="Sagot M.F."/>
            <person name="Pereira M."/>
            <person name="Stoco P.H."/>
            <person name="de Mendonca-Neto R.P."/>
            <person name="Teixeira S.M."/>
            <person name="Maciel T.E."/>
            <person name="de Oliveira Mendes T.A."/>
            <person name="Urmenyi T.P."/>
            <person name="de Souza W."/>
            <person name="Schenkman S."/>
            <person name="de Vasconcelos A.T."/>
        </authorList>
    </citation>
    <scope>NUCLEOTIDE SEQUENCE [LARGE SCALE GENOMIC DNA]</scope>
</reference>
<protein>
    <submittedName>
        <fullName evidence="3">Uncharacterized protein</fullName>
    </submittedName>
</protein>
<dbReference type="Proteomes" id="UP000015354">
    <property type="component" value="Unassembled WGS sequence"/>
</dbReference>
<evidence type="ECO:0000256" key="1">
    <source>
        <dbReference type="SAM" id="MobiDB-lite"/>
    </source>
</evidence>
<name>S9TG74_9TRYP</name>
<keyword evidence="2" id="KW-0472">Membrane</keyword>
<sequence length="353" mass="36934">MSAPVSPAGSSSGDGHAPFKAEPAGAAPALQRRQSLAADPSPLPFSLRVRCGVFGVVLLLSLFSAALCVPIISTRRYMVITQFIDTQSAVVVRPIVVLTATGAHRAHWCSAVTDALDDALDLATGSYSHSLCARAPAGVRTAVYAGVLCLALSLVRATLAGVQLGFLLRQWRRAKPGAAPGTEALREPRRISAPCPLLYADHAARRKALERERRAAAHDALPSVFEARVCRALSVAALVVSILCCSLTVASLTAGLWEESAVVAAVQAAQRQHLTLQRTNYTRALSSGVVWPTIPNLLLLLASTALLAVPSLSGIADTAAPPPPAPSHPERNASGEEEVTMGARTPTNTVPHL</sequence>
<organism evidence="3 4">
    <name type="scientific">Strigomonas culicis</name>
    <dbReference type="NCBI Taxonomy" id="28005"/>
    <lineage>
        <taxon>Eukaryota</taxon>
        <taxon>Discoba</taxon>
        <taxon>Euglenozoa</taxon>
        <taxon>Kinetoplastea</taxon>
        <taxon>Metakinetoplastina</taxon>
        <taxon>Trypanosomatida</taxon>
        <taxon>Trypanosomatidae</taxon>
        <taxon>Strigomonadinae</taxon>
        <taxon>Strigomonas</taxon>
    </lineage>
</organism>
<keyword evidence="4" id="KW-1185">Reference proteome</keyword>
<feature type="compositionally biased region" description="Low complexity" evidence="1">
    <location>
        <begin position="1"/>
        <end position="13"/>
    </location>
</feature>
<keyword evidence="2" id="KW-1133">Transmembrane helix</keyword>
<evidence type="ECO:0000313" key="4">
    <source>
        <dbReference type="Proteomes" id="UP000015354"/>
    </source>
</evidence>
<feature type="transmembrane region" description="Helical" evidence="2">
    <location>
        <begin position="51"/>
        <end position="72"/>
    </location>
</feature>
<keyword evidence="2" id="KW-0812">Transmembrane</keyword>
<feature type="transmembrane region" description="Helical" evidence="2">
    <location>
        <begin position="289"/>
        <end position="309"/>
    </location>
</feature>
<evidence type="ECO:0000256" key="2">
    <source>
        <dbReference type="SAM" id="Phobius"/>
    </source>
</evidence>
<dbReference type="AlphaFoldDB" id="S9TG74"/>
<gene>
    <name evidence="3" type="ORF">STCU_12090</name>
</gene>
<feature type="transmembrane region" description="Helical" evidence="2">
    <location>
        <begin position="235"/>
        <end position="257"/>
    </location>
</feature>
<accession>S9TG74</accession>
<feature type="region of interest" description="Disordered" evidence="1">
    <location>
        <begin position="318"/>
        <end position="353"/>
    </location>
</feature>
<dbReference type="EMBL" id="ATMH01012177">
    <property type="protein sequence ID" value="EPY15353.1"/>
    <property type="molecule type" value="Genomic_DNA"/>
</dbReference>
<proteinExistence type="predicted"/>
<feature type="region of interest" description="Disordered" evidence="1">
    <location>
        <begin position="1"/>
        <end position="20"/>
    </location>
</feature>